<dbReference type="EMBL" id="SLXB01000024">
    <property type="protein sequence ID" value="TCO88850.1"/>
    <property type="molecule type" value="Genomic_DNA"/>
</dbReference>
<evidence type="ECO:0000313" key="2">
    <source>
        <dbReference type="EMBL" id="TCO88850.1"/>
    </source>
</evidence>
<accession>A0A4V2SEB3</accession>
<feature type="region of interest" description="Disordered" evidence="1">
    <location>
        <begin position="1"/>
        <end position="23"/>
    </location>
</feature>
<protein>
    <submittedName>
        <fullName evidence="2">Uncharacterized protein</fullName>
    </submittedName>
</protein>
<reference evidence="2 3" key="1">
    <citation type="submission" date="2019-03" db="EMBL/GenBank/DDBJ databases">
        <title>Genomic Encyclopedia of Type Strains, Phase IV (KMG-IV): sequencing the most valuable type-strain genomes for metagenomic binning, comparative biology and taxonomic classification.</title>
        <authorList>
            <person name="Goeker M."/>
        </authorList>
    </citation>
    <scope>NUCLEOTIDE SEQUENCE [LARGE SCALE GENOMIC DNA]</scope>
    <source>
        <strain evidence="2 3">DSM 23917</strain>
    </source>
</reference>
<evidence type="ECO:0000256" key="1">
    <source>
        <dbReference type="SAM" id="MobiDB-lite"/>
    </source>
</evidence>
<name>A0A4V2SEB3_9BACE</name>
<evidence type="ECO:0000313" key="3">
    <source>
        <dbReference type="Proteomes" id="UP000295600"/>
    </source>
</evidence>
<proteinExistence type="predicted"/>
<organism evidence="2 3">
    <name type="scientific">Prevotella heparinolytica</name>
    <dbReference type="NCBI Taxonomy" id="28113"/>
    <lineage>
        <taxon>Bacteria</taxon>
        <taxon>Pseudomonadati</taxon>
        <taxon>Bacteroidota</taxon>
        <taxon>Bacteroidia</taxon>
        <taxon>Bacteroidales</taxon>
        <taxon>Bacteroidaceae</taxon>
        <taxon>Bacteroides</taxon>
    </lineage>
</organism>
<comment type="caution">
    <text evidence="2">The sequence shown here is derived from an EMBL/GenBank/DDBJ whole genome shotgun (WGS) entry which is preliminary data.</text>
</comment>
<gene>
    <name evidence="2" type="ORF">EV202_12437</name>
</gene>
<dbReference type="Proteomes" id="UP000295600">
    <property type="component" value="Unassembled WGS sequence"/>
</dbReference>
<sequence length="36" mass="4039">MRALTTARQVPGEDTGGRDNPFIINQINESDYECKV</sequence>
<dbReference type="AlphaFoldDB" id="A0A4V2SEB3"/>